<accession>A0ABW3JUF4</accession>
<dbReference type="InterPro" id="IPR007921">
    <property type="entry name" value="CHAP_dom"/>
</dbReference>
<organism evidence="2 3">
    <name type="scientific">Tenacibaculum geojense</name>
    <dbReference type="NCBI Taxonomy" id="915352"/>
    <lineage>
        <taxon>Bacteria</taxon>
        <taxon>Pseudomonadati</taxon>
        <taxon>Bacteroidota</taxon>
        <taxon>Flavobacteriia</taxon>
        <taxon>Flavobacteriales</taxon>
        <taxon>Flavobacteriaceae</taxon>
        <taxon>Tenacibaculum</taxon>
    </lineage>
</organism>
<sequence length="1012" mass="115752">MRIEYPILASDWEIAVNNTTEELKKEELNARYFGHNNSFGFYPIGRLNSWHGGIHIERSNCVRAIADGKIIAYRMAEDYLLEKGTQRKYSNSFILIQHNYESPGKIKKEAGSTESVKQKLRFYSLYMHLLPKSELEKDGGNNVPDLYAKYLVKTKNNTVARGLKVRMYCEDDTKKSKEHVFVPCGGILKKDTTTEAPENHWMNNKELNPDRKLYGKKYIFCNYNGEVVIALGAWLKEKGDDEYMVKHIIAVDKNTFDKDAVKGTMIFDGVAGSHIQTIGKNKELEIEKTKDKNWYKIKDKNQYVLVKDCLKIYKKLKGDILTDEIQNVDYPVKAGAIIGVPAKYAFEKQDHYNCMHLEVFTDDPEVENFLINNAGDDSKTSLEVPANKTLQKAKPCNFLKKDIKVKILEIKENYTQIGFESIKNVVLPVEGNIYTPNTNGRKGEKGYNKEPKGYHIYDFETVNTYFSNALKEGESNITRMAGGGSGKDPNRIVEFIHPKDGEKYWINSNEVTGEKDTWVTLSTDIKSFYEKEPKDTDVDILLTEQIKVRKLASVKDSEGTEWFNVQGKKEHKKYKGWIINNKENIIEVNPFKWTDERFGWQVLEDPSNTYFYHFGDSVNDSTPKDFVTQVWEKLKSYDKDGDKVLTVNELHNALRNENAVNHVSKLVCKHQSEWDMANNLSSFTSEVDAIYAKGIDQEEDAEEKEQLTIARDAKKVLLEEKIQKLCFWDKIKDGEIEDYTTREKKYVEKHRKKKNASSIQKGIEEKQLKEVFAKIDAKRIPRAFPSSSASIYHFHPIAFVEHMKLITAPTTPPWMEIALGEAKAAKFIKEKLSPTNEMAKKYHTYVGLPKASGSTAWCSSFVSWCLNQAGQNNAKSAGSQSVLWNEGKLFKRITEPVYGCIVLMTNYVKSTGKSNGHGHVTFLYGVDSNGDLICLGGNQGDRLKYSRYYTNKVNHTFTQKGVKVEQKFNGFFLPINYPETQSKQPELVDMTKLNNELAGKTVKSNPNNEKTT</sequence>
<dbReference type="PROSITE" id="PS00018">
    <property type="entry name" value="EF_HAND_1"/>
    <property type="match status" value="1"/>
</dbReference>
<reference evidence="3" key="1">
    <citation type="journal article" date="2019" name="Int. J. Syst. Evol. Microbiol.">
        <title>The Global Catalogue of Microorganisms (GCM) 10K type strain sequencing project: providing services to taxonomists for standard genome sequencing and annotation.</title>
        <authorList>
            <consortium name="The Broad Institute Genomics Platform"/>
            <consortium name="The Broad Institute Genome Sequencing Center for Infectious Disease"/>
            <person name="Wu L."/>
            <person name="Ma J."/>
        </authorList>
    </citation>
    <scope>NUCLEOTIDE SEQUENCE [LARGE SCALE GENOMIC DNA]</scope>
    <source>
        <strain evidence="3">CCUG 60527</strain>
    </source>
</reference>
<dbReference type="Proteomes" id="UP001597062">
    <property type="component" value="Unassembled WGS sequence"/>
</dbReference>
<proteinExistence type="predicted"/>
<gene>
    <name evidence="2" type="ORF">ACFQ1U_07200</name>
</gene>
<dbReference type="Pfam" id="PF05257">
    <property type="entry name" value="CHAP"/>
    <property type="match status" value="1"/>
</dbReference>
<dbReference type="InterPro" id="IPR002048">
    <property type="entry name" value="EF_hand_dom"/>
</dbReference>
<dbReference type="RefSeq" id="WP_386106803.1">
    <property type="nucleotide sequence ID" value="NZ_JBHTJR010000042.1"/>
</dbReference>
<evidence type="ECO:0000313" key="2">
    <source>
        <dbReference type="EMBL" id="MFD0992987.1"/>
    </source>
</evidence>
<dbReference type="NCBIfam" id="TIGR02594">
    <property type="entry name" value="TIGR02594 family protein"/>
    <property type="match status" value="1"/>
</dbReference>
<dbReference type="InterPro" id="IPR013423">
    <property type="entry name" value="CHP02594"/>
</dbReference>
<protein>
    <submittedName>
        <fullName evidence="2">TIGR02594 family protein</fullName>
    </submittedName>
</protein>
<feature type="domain" description="EF-hand" evidence="1">
    <location>
        <begin position="625"/>
        <end position="660"/>
    </location>
</feature>
<dbReference type="EMBL" id="JBHTJR010000042">
    <property type="protein sequence ID" value="MFD0992987.1"/>
    <property type="molecule type" value="Genomic_DNA"/>
</dbReference>
<name>A0ABW3JUF4_9FLAO</name>
<comment type="caution">
    <text evidence="2">The sequence shown here is derived from an EMBL/GenBank/DDBJ whole genome shotgun (WGS) entry which is preliminary data.</text>
</comment>
<dbReference type="InterPro" id="IPR018247">
    <property type="entry name" value="EF_Hand_1_Ca_BS"/>
</dbReference>
<evidence type="ECO:0000259" key="1">
    <source>
        <dbReference type="PROSITE" id="PS50222"/>
    </source>
</evidence>
<dbReference type="PROSITE" id="PS50222">
    <property type="entry name" value="EF_HAND_2"/>
    <property type="match status" value="1"/>
</dbReference>
<keyword evidence="3" id="KW-1185">Reference proteome</keyword>
<evidence type="ECO:0000313" key="3">
    <source>
        <dbReference type="Proteomes" id="UP001597062"/>
    </source>
</evidence>